<sequence>MGSRARTSAQLQPTTKSSPSGHAERMENPGAKIFGPQKTTTSRRRLNREKKLALLQDVDKLKKKLRHEENVHRALERALTRPLGALPRLPPYLPPYTLELLAEVALLEEEIVRLEEQVVNFLQDLCQEAAYISSKRKTDSTSDSMDDLLVRKARHERSKSLSQSEFSSLASASRIQPSLMRSTSCRKILNEKSVLKKSDSPPPIPEGIREKENCSSANSAKNGHNLKKISPKSVTPVKRTPAKKECSSESPSNPLKLKLENRFVDHEMAHESPLNSEDQPWKGDNFTPNKISGEMVRYLSSIFLRMSTEEGKAQGPEDSPAEPHSWDCYNTSPGTLL</sequence>
<name>A0AAN7R0U3_TRANT</name>
<feature type="compositionally biased region" description="Polar residues" evidence="2">
    <location>
        <begin position="328"/>
        <end position="337"/>
    </location>
</feature>
<evidence type="ECO:0000313" key="5">
    <source>
        <dbReference type="Proteomes" id="UP001346149"/>
    </source>
</evidence>
<evidence type="ECO:0000256" key="1">
    <source>
        <dbReference type="SAM" id="Coils"/>
    </source>
</evidence>
<proteinExistence type="predicted"/>
<dbReference type="Pfam" id="PF14389">
    <property type="entry name" value="Lzipper-MIP1"/>
    <property type="match status" value="1"/>
</dbReference>
<reference evidence="4 5" key="1">
    <citation type="journal article" date="2023" name="Hortic Res">
        <title>Pangenome of water caltrop reveals structural variations and asymmetric subgenome divergence after allopolyploidization.</title>
        <authorList>
            <person name="Zhang X."/>
            <person name="Chen Y."/>
            <person name="Wang L."/>
            <person name="Yuan Y."/>
            <person name="Fang M."/>
            <person name="Shi L."/>
            <person name="Lu R."/>
            <person name="Comes H.P."/>
            <person name="Ma Y."/>
            <person name="Chen Y."/>
            <person name="Huang G."/>
            <person name="Zhou Y."/>
            <person name="Zheng Z."/>
            <person name="Qiu Y."/>
        </authorList>
    </citation>
    <scope>NUCLEOTIDE SEQUENCE [LARGE SCALE GENOMIC DNA]</scope>
    <source>
        <strain evidence="4">F231</strain>
    </source>
</reference>
<protein>
    <recommendedName>
        <fullName evidence="3">Ternary complex factor MIP1 leucine-zipper domain-containing protein</fullName>
    </recommendedName>
</protein>
<feature type="region of interest" description="Disordered" evidence="2">
    <location>
        <begin position="192"/>
        <end position="254"/>
    </location>
</feature>
<dbReference type="Proteomes" id="UP001346149">
    <property type="component" value="Unassembled WGS sequence"/>
</dbReference>
<dbReference type="EMBL" id="JAXQNO010000014">
    <property type="protein sequence ID" value="KAK4783890.1"/>
    <property type="molecule type" value="Genomic_DNA"/>
</dbReference>
<evidence type="ECO:0000313" key="4">
    <source>
        <dbReference type="EMBL" id="KAK4783890.1"/>
    </source>
</evidence>
<evidence type="ECO:0000256" key="2">
    <source>
        <dbReference type="SAM" id="MobiDB-lite"/>
    </source>
</evidence>
<feature type="coiled-coil region" evidence="1">
    <location>
        <begin position="51"/>
        <end position="124"/>
    </location>
</feature>
<feature type="region of interest" description="Disordered" evidence="2">
    <location>
        <begin position="1"/>
        <end position="47"/>
    </location>
</feature>
<dbReference type="PANTHER" id="PTHR46248:SF12">
    <property type="entry name" value="TERNARY COMPLEX FACTOR MIP1 LEUCINE-ZIPPER PROTEIN"/>
    <property type="match status" value="1"/>
</dbReference>
<feature type="region of interest" description="Disordered" evidence="2">
    <location>
        <begin position="308"/>
        <end position="337"/>
    </location>
</feature>
<feature type="compositionally biased region" description="Polar residues" evidence="2">
    <location>
        <begin position="1"/>
        <end position="20"/>
    </location>
</feature>
<evidence type="ECO:0000259" key="3">
    <source>
        <dbReference type="Pfam" id="PF14389"/>
    </source>
</evidence>
<gene>
    <name evidence="4" type="ORF">SAY86_018258</name>
</gene>
<keyword evidence="5" id="KW-1185">Reference proteome</keyword>
<dbReference type="AlphaFoldDB" id="A0AAN7R0U3"/>
<feature type="domain" description="Ternary complex factor MIP1 leucine-zipper" evidence="3">
    <location>
        <begin position="47"/>
        <end position="128"/>
    </location>
</feature>
<dbReference type="PANTHER" id="PTHR46248">
    <property type="entry name" value="EXPRESSED PROTEIN"/>
    <property type="match status" value="1"/>
</dbReference>
<keyword evidence="1" id="KW-0175">Coiled coil</keyword>
<accession>A0AAN7R0U3</accession>
<dbReference type="InterPro" id="IPR025757">
    <property type="entry name" value="MIP1_Leuzipper"/>
</dbReference>
<feature type="region of interest" description="Disordered" evidence="2">
    <location>
        <begin position="270"/>
        <end position="290"/>
    </location>
</feature>
<organism evidence="4 5">
    <name type="scientific">Trapa natans</name>
    <name type="common">Water chestnut</name>
    <dbReference type="NCBI Taxonomy" id="22666"/>
    <lineage>
        <taxon>Eukaryota</taxon>
        <taxon>Viridiplantae</taxon>
        <taxon>Streptophyta</taxon>
        <taxon>Embryophyta</taxon>
        <taxon>Tracheophyta</taxon>
        <taxon>Spermatophyta</taxon>
        <taxon>Magnoliopsida</taxon>
        <taxon>eudicotyledons</taxon>
        <taxon>Gunneridae</taxon>
        <taxon>Pentapetalae</taxon>
        <taxon>rosids</taxon>
        <taxon>malvids</taxon>
        <taxon>Myrtales</taxon>
        <taxon>Lythraceae</taxon>
        <taxon>Trapa</taxon>
    </lineage>
</organism>
<comment type="caution">
    <text evidence="4">The sequence shown here is derived from an EMBL/GenBank/DDBJ whole genome shotgun (WGS) entry which is preliminary data.</text>
</comment>